<accession>A0A7Y9X9Z9</accession>
<dbReference type="SUPFAM" id="SSF48239">
    <property type="entry name" value="Terpenoid cyclases/Protein prenyltransferases"/>
    <property type="match status" value="1"/>
</dbReference>
<dbReference type="Proteomes" id="UP000584931">
    <property type="component" value="Unassembled WGS sequence"/>
</dbReference>
<dbReference type="AlphaFoldDB" id="A0A7Y9X9Z9"/>
<dbReference type="InterPro" id="IPR008930">
    <property type="entry name" value="Terpenoid_cyclase/PrenylTrfase"/>
</dbReference>
<organism evidence="1 2">
    <name type="scientific">Nocardiopsis sinuspersici</name>
    <dbReference type="NCBI Taxonomy" id="501010"/>
    <lineage>
        <taxon>Bacteria</taxon>
        <taxon>Bacillati</taxon>
        <taxon>Actinomycetota</taxon>
        <taxon>Actinomycetes</taxon>
        <taxon>Streptosporangiales</taxon>
        <taxon>Nocardiopsidaceae</taxon>
        <taxon>Nocardiopsis</taxon>
    </lineage>
</organism>
<proteinExistence type="predicted"/>
<evidence type="ECO:0000313" key="2">
    <source>
        <dbReference type="Proteomes" id="UP000584931"/>
    </source>
</evidence>
<comment type="caution">
    <text evidence="1">The sequence shown here is derived from an EMBL/GenBank/DDBJ whole genome shotgun (WGS) entry which is preliminary data.</text>
</comment>
<reference evidence="1 2" key="1">
    <citation type="submission" date="2020-07" db="EMBL/GenBank/DDBJ databases">
        <title>Sequencing the genomes of 1000 actinobacteria strains.</title>
        <authorList>
            <person name="Klenk H.-P."/>
        </authorList>
    </citation>
    <scope>NUCLEOTIDE SEQUENCE [LARGE SCALE GENOMIC DNA]</scope>
    <source>
        <strain evidence="1 2">DSM 45278</strain>
    </source>
</reference>
<gene>
    <name evidence="1" type="ORF">HNR06_000509</name>
</gene>
<protein>
    <recommendedName>
        <fullName evidence="3">Prenyltransferase</fullName>
    </recommendedName>
</protein>
<sequence length="302" mass="33861">MTVVTWDSFRAAEHFTMRSARLIDRHRFAHLFQNGPVEPVRAALAAYRNIDGGYGNGLDPDLRGHASQPAATGIALDYLDDLGPIPASLGHGICRYLSTATNPDGGLPPVLRNIRYTESAPWWQRHEDFSSSLGTTALIAGYLHKHHITHPWRDNATAYCWKRVAALRWTDPHEAIGVCTFLQHVPDRHRAVQTVNRLRPMIRAVVDTDPEPGTHHHTHNALDLAPRPGHIARPLFTDTEIGHGLDLIERTQRPDGGWDTTGRHWDTAATIENEGIRTIRLLRVLRAYGRIGAFLPPPRQDH</sequence>
<evidence type="ECO:0008006" key="3">
    <source>
        <dbReference type="Google" id="ProtNLM"/>
    </source>
</evidence>
<name>A0A7Y9X9Z9_9ACTN</name>
<dbReference type="EMBL" id="JACCHL010000001">
    <property type="protein sequence ID" value="NYH50920.1"/>
    <property type="molecule type" value="Genomic_DNA"/>
</dbReference>
<evidence type="ECO:0000313" key="1">
    <source>
        <dbReference type="EMBL" id="NYH50920.1"/>
    </source>
</evidence>